<gene>
    <name evidence="11" type="ORF">H634G_07110</name>
</gene>
<feature type="region of interest" description="Disordered" evidence="7">
    <location>
        <begin position="202"/>
        <end position="238"/>
    </location>
</feature>
<dbReference type="Pfam" id="PF10404">
    <property type="entry name" value="BHD_2"/>
    <property type="match status" value="1"/>
</dbReference>
<keyword evidence="5" id="KW-0539">Nucleus</keyword>
<dbReference type="Pfam" id="PF03835">
    <property type="entry name" value="Rad4"/>
    <property type="match status" value="1"/>
</dbReference>
<feature type="domain" description="Rad4 beta-hairpin" evidence="8">
    <location>
        <begin position="606"/>
        <end position="665"/>
    </location>
</feature>
<evidence type="ECO:0000313" key="12">
    <source>
        <dbReference type="Proteomes" id="UP000054544"/>
    </source>
</evidence>
<dbReference type="GO" id="GO:0000111">
    <property type="term" value="C:nucleotide-excision repair factor 2 complex"/>
    <property type="evidence" value="ECO:0007669"/>
    <property type="project" value="TreeGrafter"/>
</dbReference>
<dbReference type="GO" id="GO:0003697">
    <property type="term" value="F:single-stranded DNA binding"/>
    <property type="evidence" value="ECO:0007669"/>
    <property type="project" value="TreeGrafter"/>
</dbReference>
<organism evidence="11 12">
    <name type="scientific">Metarhizium anisopliae BRIP 53293</name>
    <dbReference type="NCBI Taxonomy" id="1291518"/>
    <lineage>
        <taxon>Eukaryota</taxon>
        <taxon>Fungi</taxon>
        <taxon>Dikarya</taxon>
        <taxon>Ascomycota</taxon>
        <taxon>Pezizomycotina</taxon>
        <taxon>Sordariomycetes</taxon>
        <taxon>Hypocreomycetidae</taxon>
        <taxon>Hypocreales</taxon>
        <taxon>Clavicipitaceae</taxon>
        <taxon>Metarhizium</taxon>
    </lineage>
</organism>
<evidence type="ECO:0000313" key="11">
    <source>
        <dbReference type="EMBL" id="KJK77371.1"/>
    </source>
</evidence>
<dbReference type="EMBL" id="KE384738">
    <property type="protein sequence ID" value="KJK77371.1"/>
    <property type="molecule type" value="Genomic_DNA"/>
</dbReference>
<dbReference type="GO" id="GO:0005737">
    <property type="term" value="C:cytoplasm"/>
    <property type="evidence" value="ECO:0007669"/>
    <property type="project" value="TreeGrafter"/>
</dbReference>
<keyword evidence="6" id="KW-0175">Coiled coil</keyword>
<feature type="compositionally biased region" description="Basic residues" evidence="7">
    <location>
        <begin position="1"/>
        <end position="11"/>
    </location>
</feature>
<dbReference type="GO" id="GO:0006289">
    <property type="term" value="P:nucleotide-excision repair"/>
    <property type="evidence" value="ECO:0007669"/>
    <property type="project" value="InterPro"/>
</dbReference>
<keyword evidence="4" id="KW-0234">DNA repair</keyword>
<feature type="region of interest" description="Disordered" evidence="7">
    <location>
        <begin position="1"/>
        <end position="34"/>
    </location>
</feature>
<dbReference type="SMART" id="SM01030">
    <property type="entry name" value="BHD_1"/>
    <property type="match status" value="1"/>
</dbReference>
<keyword evidence="12" id="KW-1185">Reference proteome</keyword>
<evidence type="ECO:0000256" key="1">
    <source>
        <dbReference type="ARBA" id="ARBA00004123"/>
    </source>
</evidence>
<dbReference type="Gene3D" id="3.30.70.2460">
    <property type="entry name" value="Rad4, beta-hairpin domain BHD3"/>
    <property type="match status" value="1"/>
</dbReference>
<dbReference type="SMART" id="SM01031">
    <property type="entry name" value="BHD_2"/>
    <property type="match status" value="1"/>
</dbReference>
<evidence type="ECO:0000259" key="9">
    <source>
        <dbReference type="SMART" id="SM01031"/>
    </source>
</evidence>
<dbReference type="InterPro" id="IPR042488">
    <property type="entry name" value="Rad4_BHD3_sf"/>
</dbReference>
<dbReference type="OrthoDB" id="300780at2759"/>
<feature type="domain" description="Rad4 beta-hairpin" evidence="9">
    <location>
        <begin position="667"/>
        <end position="730"/>
    </location>
</feature>
<dbReference type="PANTHER" id="PTHR12135:SF2">
    <property type="entry name" value="DNA REPAIR PROTEIN RAD34"/>
    <property type="match status" value="1"/>
</dbReference>
<dbReference type="InterPro" id="IPR018328">
    <property type="entry name" value="Rad4_beta-hairpin_dom3"/>
</dbReference>
<reference evidence="12" key="1">
    <citation type="journal article" date="2014" name="BMC Genomics">
        <title>The genome sequence of the biocontrol fungus Metarhizium anisopliae and comparative genomics of Metarhizium species.</title>
        <authorList>
            <person name="Pattemore J.A."/>
            <person name="Hane J.K."/>
            <person name="Williams A.H."/>
            <person name="Wilson B.A."/>
            <person name="Stodart B.J."/>
            <person name="Ash G.J."/>
        </authorList>
    </citation>
    <scope>NUCLEOTIDE SEQUENCE [LARGE SCALE GENOMIC DNA]</scope>
    <source>
        <strain evidence="12">BRIP 53293</strain>
    </source>
</reference>
<dbReference type="InterPro" id="IPR018327">
    <property type="entry name" value="BHD_2"/>
</dbReference>
<protein>
    <recommendedName>
        <fullName evidence="13">DNA repair protein</fullName>
    </recommendedName>
</protein>
<dbReference type="GO" id="GO:0003684">
    <property type="term" value="F:damaged DNA binding"/>
    <property type="evidence" value="ECO:0007669"/>
    <property type="project" value="InterPro"/>
</dbReference>
<evidence type="ECO:0000256" key="6">
    <source>
        <dbReference type="SAM" id="Coils"/>
    </source>
</evidence>
<dbReference type="Gene3D" id="3.90.260.10">
    <property type="entry name" value="Transglutaminase-like"/>
    <property type="match status" value="1"/>
</dbReference>
<dbReference type="FunFam" id="3.30.70.2460:FF:000001">
    <property type="entry name" value="DNA repair protein Rad4 family"/>
    <property type="match status" value="1"/>
</dbReference>
<evidence type="ECO:0000259" key="10">
    <source>
        <dbReference type="SMART" id="SM01032"/>
    </source>
</evidence>
<dbReference type="InterPro" id="IPR036985">
    <property type="entry name" value="Transglutaminase-like_sf"/>
</dbReference>
<sequence length="929" mass="104996">MPPHVPRKRLRGSPGREEFKSGAGAKQTATPSKRKLTLYDDLDAAATPASAKISESLFQSFGDDSDSSLSSFSDEDFEVVPLAKRPKVNPNVSDDEDDDEDFEFEDVEAPAPSNSIVPVVSGDLELTLNKDTRLSLTNVFGDKKGPSKRERKVRNATHCLHVLSLLWHNAVRNSWLCDPEVQGIMISHLPPKMWDEVERWRQNSGLTKQPSKPGSSTGRAKNSAKLKRKERESRDWGNAATRLEEGAIDMSHGDPLFRLMQSLTSWWKQRFKITAPGLRKWGYMALERLDRLTKAYKDEYADCNRFGERIASLDEFRQCAMKCEGSRDVGAQLFTGLLRGLGLEARMVASLQPLGFGWNRLEDAELEPELAELDMKVAKLAKTTAENSVKKKNKTKDKSAATRSKRQQSTRAAAAVETSSHEMDDLQREYTDTDDESVVAVQVTPKKSKSPVGKFDSDLEYPHCWAEVLSPVTNKYLSVDPIVKSLIATNREITEAFEPRGQKAEKARQVTAYIVGYSPDGTAKDVTVRYLKRQVVPGRTKGVRMPIEKVPIYNRHGKVKRYEEFDWFKSAMSGYRRGTKAHPITEIDDDEDSNDLKAARPEKKEVKEGEETLQYYKQSKEFVLERHLKREEALKRGAVPVKKFKNKAKGGKAEEEDVYLRSDVLQVKSAETWHKQGRVPLAGEQPLKRVPYRAATTNRRREILEAEAATGQKVLQGLYSYEQTDWIIPPPIKDGIIPKNEYGNIDLFVEHMLPEGAAHVPFRGAMKVCKRLKIDYAEAVVDFEFGHRMAVPVIQGVVIAEEYHDEVMAELEKDEAERRRKEDEKRRKAALGQWRKFIMGLRIVERIRQEYGEVDENVSVFGHSKDVASKPHAHAAAAATQHEDMAGGFLPEGYEEEHEEEHHHTSSFFPVGDDEDDAGDDAGLTIEHH</sequence>
<dbReference type="Gene3D" id="2.20.20.110">
    <property type="entry name" value="Rad4, beta-hairpin domain BHD1"/>
    <property type="match status" value="1"/>
</dbReference>
<feature type="coiled-coil region" evidence="6">
    <location>
        <begin position="804"/>
        <end position="833"/>
    </location>
</feature>
<dbReference type="GO" id="GO:0071942">
    <property type="term" value="C:XPC complex"/>
    <property type="evidence" value="ECO:0007669"/>
    <property type="project" value="TreeGrafter"/>
</dbReference>
<dbReference type="Pfam" id="PF10405">
    <property type="entry name" value="BHD_3"/>
    <property type="match status" value="1"/>
</dbReference>
<evidence type="ECO:0000256" key="2">
    <source>
        <dbReference type="ARBA" id="ARBA00009525"/>
    </source>
</evidence>
<keyword evidence="3" id="KW-0227">DNA damage</keyword>
<dbReference type="STRING" id="1291518.A0A0D9NU42"/>
<dbReference type="InterPro" id="IPR018325">
    <property type="entry name" value="Rad4/PNGase_transGLS-fold"/>
</dbReference>
<accession>A0A0D9NU42</accession>
<evidence type="ECO:0000256" key="7">
    <source>
        <dbReference type="SAM" id="MobiDB-lite"/>
    </source>
</evidence>
<dbReference type="AlphaFoldDB" id="A0A0D9NU42"/>
<dbReference type="InterPro" id="IPR038765">
    <property type="entry name" value="Papain-like_cys_pep_sf"/>
</dbReference>
<feature type="compositionally biased region" description="Polar residues" evidence="7">
    <location>
        <begin position="202"/>
        <end position="220"/>
    </location>
</feature>
<dbReference type="GO" id="GO:0006298">
    <property type="term" value="P:mismatch repair"/>
    <property type="evidence" value="ECO:0007669"/>
    <property type="project" value="TreeGrafter"/>
</dbReference>
<feature type="region of interest" description="Disordered" evidence="7">
    <location>
        <begin position="893"/>
        <end position="929"/>
    </location>
</feature>
<dbReference type="InterPro" id="IPR004583">
    <property type="entry name" value="DNA_repair_Rad4"/>
</dbReference>
<feature type="region of interest" description="Disordered" evidence="7">
    <location>
        <begin position="385"/>
        <end position="424"/>
    </location>
</feature>
<name>A0A0D9NU42_METAN</name>
<evidence type="ECO:0000256" key="4">
    <source>
        <dbReference type="ARBA" id="ARBA00023204"/>
    </source>
</evidence>
<comment type="subcellular location">
    <subcellularLocation>
        <location evidence="1">Nucleus</location>
    </subcellularLocation>
</comment>
<evidence type="ECO:0000259" key="8">
    <source>
        <dbReference type="SMART" id="SM01030"/>
    </source>
</evidence>
<evidence type="ECO:0000256" key="5">
    <source>
        <dbReference type="ARBA" id="ARBA00023242"/>
    </source>
</evidence>
<dbReference type="SMART" id="SM01032">
    <property type="entry name" value="BHD_3"/>
    <property type="match status" value="1"/>
</dbReference>
<dbReference type="SUPFAM" id="SSF54001">
    <property type="entry name" value="Cysteine proteinases"/>
    <property type="match status" value="1"/>
</dbReference>
<dbReference type="InterPro" id="IPR018326">
    <property type="entry name" value="Rad4_beta-hairpin_dom1"/>
</dbReference>
<evidence type="ECO:0008006" key="13">
    <source>
        <dbReference type="Google" id="ProtNLM"/>
    </source>
</evidence>
<feature type="domain" description="Rad4 beta-hairpin" evidence="10">
    <location>
        <begin position="737"/>
        <end position="811"/>
    </location>
</feature>
<proteinExistence type="inferred from homology"/>
<comment type="similarity">
    <text evidence="2">Belongs to the XPC family.</text>
</comment>
<dbReference type="Pfam" id="PF10403">
    <property type="entry name" value="BHD_1"/>
    <property type="match status" value="1"/>
</dbReference>
<dbReference type="PANTHER" id="PTHR12135">
    <property type="entry name" value="DNA REPAIR PROTEIN XP-C / RAD4"/>
    <property type="match status" value="1"/>
</dbReference>
<evidence type="ECO:0000256" key="3">
    <source>
        <dbReference type="ARBA" id="ARBA00022763"/>
    </source>
</evidence>
<dbReference type="Proteomes" id="UP000054544">
    <property type="component" value="Unassembled WGS sequence"/>
</dbReference>